<proteinExistence type="predicted"/>
<dbReference type="RefSeq" id="XP_003833772.1">
    <property type="nucleotide sequence ID" value="XM_003833724.1"/>
</dbReference>
<feature type="transmembrane region" description="Helical" evidence="2">
    <location>
        <begin position="336"/>
        <end position="358"/>
    </location>
</feature>
<evidence type="ECO:0000313" key="4">
    <source>
        <dbReference type="Proteomes" id="UP000002668"/>
    </source>
</evidence>
<name>E4ZGI7_LEPMJ</name>
<feature type="transmembrane region" description="Helical" evidence="2">
    <location>
        <begin position="224"/>
        <end position="245"/>
    </location>
</feature>
<sequence length="376" mass="42441">MAAQESPAEMLRPSTPTATHTTSPSASTSTNQEKTTLQVPGIQINGNGDGDDERQPRSTEPRSTTATLNAPSANPSRAPSPSLLSQYPHTQVTYDDPDFRTPPPLGYSLRPRKKSIFWFWTLIVVDCIFMPIGLYFGMWYGLSRDQLSANAVFSISTALLGTVSIVEYFIRFYRLWKKQSNCRVIGAQRWYLDWFHWNLSFGWFFVMIELIAGTCPHDPPIRVLAMPAATMLFVIGCQLLLMDVLRIMKVPAPCRISSLPVGAPLRPGIYAYIEDICAVDGSGGTEFRQRLNLRYQASKHFREMLHRQTLFWAIGAIICSAVTTAIVFTIQRDAAYVVGWVLPFLWAGIWTAITIPWVQRELKVEYEQWTTANFKA</sequence>
<dbReference type="AlphaFoldDB" id="E4ZGI7"/>
<feature type="region of interest" description="Disordered" evidence="1">
    <location>
        <begin position="1"/>
        <end position="87"/>
    </location>
</feature>
<dbReference type="GeneID" id="13291988"/>
<dbReference type="VEuPathDB" id="FungiDB:LEMA_P065330.1"/>
<feature type="compositionally biased region" description="Low complexity" evidence="1">
    <location>
        <begin position="68"/>
        <end position="85"/>
    </location>
</feature>
<dbReference type="eggNOG" id="ENOG502SJV3">
    <property type="taxonomic scope" value="Eukaryota"/>
</dbReference>
<feature type="transmembrane region" description="Helical" evidence="2">
    <location>
        <begin position="117"/>
        <end position="139"/>
    </location>
</feature>
<evidence type="ECO:0000256" key="2">
    <source>
        <dbReference type="SAM" id="Phobius"/>
    </source>
</evidence>
<gene>
    <name evidence="3" type="ORF">LEMA_P065330.1</name>
</gene>
<accession>E4ZGI7</accession>
<keyword evidence="2" id="KW-0812">Transmembrane</keyword>
<feature type="compositionally biased region" description="Low complexity" evidence="1">
    <location>
        <begin position="13"/>
        <end position="30"/>
    </location>
</feature>
<dbReference type="EMBL" id="FP929064">
    <property type="protein sequence ID" value="CBX90407.1"/>
    <property type="molecule type" value="Genomic_DNA"/>
</dbReference>
<dbReference type="Proteomes" id="UP000002668">
    <property type="component" value="Genome"/>
</dbReference>
<feature type="transmembrane region" description="Helical" evidence="2">
    <location>
        <begin position="309"/>
        <end position="330"/>
    </location>
</feature>
<protein>
    <submittedName>
        <fullName evidence="3">Uncharacterized protein</fullName>
    </submittedName>
</protein>
<dbReference type="STRING" id="985895.E4ZGI7"/>
<keyword evidence="2" id="KW-0472">Membrane</keyword>
<feature type="transmembrane region" description="Helical" evidence="2">
    <location>
        <begin position="191"/>
        <end position="212"/>
    </location>
</feature>
<keyword evidence="4" id="KW-1185">Reference proteome</keyword>
<evidence type="ECO:0000256" key="1">
    <source>
        <dbReference type="SAM" id="MobiDB-lite"/>
    </source>
</evidence>
<dbReference type="PANTHER" id="PTHR42024:SF1">
    <property type="entry name" value="AMINO ACID PERMEASE_ SLC12A DOMAIN-CONTAINING PROTEIN"/>
    <property type="match status" value="1"/>
</dbReference>
<dbReference type="HOGENOM" id="CLU_038384_0_1_1"/>
<dbReference type="PANTHER" id="PTHR42024">
    <property type="entry name" value="AMINO ACID PERMEASE_ SLC12A DOMAIN-CONTAINING PROTEIN"/>
    <property type="match status" value="1"/>
</dbReference>
<dbReference type="OrthoDB" id="4838853at2759"/>
<evidence type="ECO:0000313" key="3">
    <source>
        <dbReference type="EMBL" id="CBX90407.1"/>
    </source>
</evidence>
<reference evidence="4" key="1">
    <citation type="journal article" date="2011" name="Nat. Commun.">
        <title>Effector diversification within compartments of the Leptosphaeria maculans genome affected by Repeat-Induced Point mutations.</title>
        <authorList>
            <person name="Rouxel T."/>
            <person name="Grandaubert J."/>
            <person name="Hane J.K."/>
            <person name="Hoede C."/>
            <person name="van de Wouw A.P."/>
            <person name="Couloux A."/>
            <person name="Dominguez V."/>
            <person name="Anthouard V."/>
            <person name="Bally P."/>
            <person name="Bourras S."/>
            <person name="Cozijnsen A.J."/>
            <person name="Ciuffetti L.M."/>
            <person name="Degrave A."/>
            <person name="Dilmaghani A."/>
            <person name="Duret L."/>
            <person name="Fudal I."/>
            <person name="Goodwin S.B."/>
            <person name="Gout L."/>
            <person name="Glaser N."/>
            <person name="Linglin J."/>
            <person name="Kema G.H.J."/>
            <person name="Lapalu N."/>
            <person name="Lawrence C.B."/>
            <person name="May K."/>
            <person name="Meyer M."/>
            <person name="Ollivier B."/>
            <person name="Poulain J."/>
            <person name="Schoch C.L."/>
            <person name="Simon A."/>
            <person name="Spatafora J.W."/>
            <person name="Stachowiak A."/>
            <person name="Turgeon B.G."/>
            <person name="Tyler B.M."/>
            <person name="Vincent D."/>
            <person name="Weissenbach J."/>
            <person name="Amselem J."/>
            <person name="Quesneville H."/>
            <person name="Oliver R.P."/>
            <person name="Wincker P."/>
            <person name="Balesdent M.-H."/>
            <person name="Howlett B.J."/>
        </authorList>
    </citation>
    <scope>NUCLEOTIDE SEQUENCE [LARGE SCALE GENOMIC DNA]</scope>
    <source>
        <strain evidence="4">JN3 / isolate v23.1.3 / race Av1-4-5-6-7-8</strain>
    </source>
</reference>
<organism evidence="3 4">
    <name type="scientific">Leptosphaeria maculans (strain JN3 / isolate v23.1.3 / race Av1-4-5-6-7-8)</name>
    <name type="common">Blackleg fungus</name>
    <name type="synonym">Phoma lingam</name>
    <dbReference type="NCBI Taxonomy" id="985895"/>
    <lineage>
        <taxon>Eukaryota</taxon>
        <taxon>Fungi</taxon>
        <taxon>Dikarya</taxon>
        <taxon>Ascomycota</taxon>
        <taxon>Pezizomycotina</taxon>
        <taxon>Dothideomycetes</taxon>
        <taxon>Pleosporomycetidae</taxon>
        <taxon>Pleosporales</taxon>
        <taxon>Pleosporineae</taxon>
        <taxon>Leptosphaeriaceae</taxon>
        <taxon>Plenodomus</taxon>
        <taxon>Plenodomus lingam/Leptosphaeria maculans species complex</taxon>
    </lineage>
</organism>
<feature type="transmembrane region" description="Helical" evidence="2">
    <location>
        <begin position="151"/>
        <end position="170"/>
    </location>
</feature>
<dbReference type="InParanoid" id="E4ZGI7"/>
<keyword evidence="2" id="KW-1133">Transmembrane helix</keyword>
<dbReference type="OMA" id="LYFGMWY"/>